<organism evidence="2 3">
    <name type="scientific">Litorisediminicola beolgyonensis</name>
    <dbReference type="NCBI Taxonomy" id="1173614"/>
    <lineage>
        <taxon>Bacteria</taxon>
        <taxon>Pseudomonadati</taxon>
        <taxon>Pseudomonadota</taxon>
        <taxon>Alphaproteobacteria</taxon>
        <taxon>Rhodobacterales</taxon>
        <taxon>Paracoccaceae</taxon>
        <taxon>Litorisediminicola</taxon>
    </lineage>
</organism>
<keyword evidence="3" id="KW-1185">Reference proteome</keyword>
<reference evidence="3" key="1">
    <citation type="journal article" date="2019" name="Int. J. Syst. Evol. Microbiol.">
        <title>The Global Catalogue of Microorganisms (GCM) 10K type strain sequencing project: providing services to taxonomists for standard genome sequencing and annotation.</title>
        <authorList>
            <consortium name="The Broad Institute Genomics Platform"/>
            <consortium name="The Broad Institute Genome Sequencing Center for Infectious Disease"/>
            <person name="Wu L."/>
            <person name="Ma J."/>
        </authorList>
    </citation>
    <scope>NUCLEOTIDE SEQUENCE [LARGE SCALE GENOMIC DNA]</scope>
    <source>
        <strain evidence="3">CCUG 62953</strain>
    </source>
</reference>
<dbReference type="GO" id="GO:0016746">
    <property type="term" value="F:acyltransferase activity"/>
    <property type="evidence" value="ECO:0007669"/>
    <property type="project" value="UniProtKB-KW"/>
</dbReference>
<keyword evidence="2" id="KW-0012">Acyltransferase</keyword>
<dbReference type="RefSeq" id="WP_386805031.1">
    <property type="nucleotide sequence ID" value="NZ_JBHTMU010000031.1"/>
</dbReference>
<dbReference type="InterPro" id="IPR000182">
    <property type="entry name" value="GNAT_dom"/>
</dbReference>
<evidence type="ECO:0000259" key="1">
    <source>
        <dbReference type="PROSITE" id="PS51186"/>
    </source>
</evidence>
<dbReference type="Pfam" id="PF00583">
    <property type="entry name" value="Acetyltransf_1"/>
    <property type="match status" value="1"/>
</dbReference>
<feature type="domain" description="N-acetyltransferase" evidence="1">
    <location>
        <begin position="2"/>
        <end position="194"/>
    </location>
</feature>
<sequence length="194" mass="22182">MIDCRVLTGSELEEALDGVAKLRIEVFRAFPYLYDGDVAYERDYLQTYRNSPNAILVAAFDGARLVGASTGTPMEDHAGDFAAPFARTGLELETLFYCAESVLLPEYRGHGIGHQFFDLRERHARSLGRSHAAFCSVVRPADHPLKPEDYRPLNGFWRKRGYEPLPGVVAQFRWKDIDQPDETDHELQFWMREL</sequence>
<dbReference type="Proteomes" id="UP001597135">
    <property type="component" value="Unassembled WGS sequence"/>
</dbReference>
<dbReference type="SUPFAM" id="SSF55729">
    <property type="entry name" value="Acyl-CoA N-acyltransferases (Nat)"/>
    <property type="match status" value="1"/>
</dbReference>
<keyword evidence="2" id="KW-0808">Transferase</keyword>
<dbReference type="EC" id="2.3.1.-" evidence="2"/>
<dbReference type="PROSITE" id="PS51186">
    <property type="entry name" value="GNAT"/>
    <property type="match status" value="1"/>
</dbReference>
<evidence type="ECO:0000313" key="2">
    <source>
        <dbReference type="EMBL" id="MFD1343785.1"/>
    </source>
</evidence>
<gene>
    <name evidence="2" type="ORF">ACFQ4E_15260</name>
</gene>
<dbReference type="Gene3D" id="3.40.630.30">
    <property type="match status" value="1"/>
</dbReference>
<comment type="caution">
    <text evidence="2">The sequence shown here is derived from an EMBL/GenBank/DDBJ whole genome shotgun (WGS) entry which is preliminary data.</text>
</comment>
<dbReference type="CDD" id="cd04301">
    <property type="entry name" value="NAT_SF"/>
    <property type="match status" value="1"/>
</dbReference>
<dbReference type="EMBL" id="JBHTMU010000031">
    <property type="protein sequence ID" value="MFD1343785.1"/>
    <property type="molecule type" value="Genomic_DNA"/>
</dbReference>
<evidence type="ECO:0000313" key="3">
    <source>
        <dbReference type="Proteomes" id="UP001597135"/>
    </source>
</evidence>
<dbReference type="InterPro" id="IPR016181">
    <property type="entry name" value="Acyl_CoA_acyltransferase"/>
</dbReference>
<name>A0ABW3ZL55_9RHOB</name>
<protein>
    <submittedName>
        <fullName evidence="2">GNAT family N-acetyltransferase</fullName>
        <ecNumber evidence="2">2.3.1.-</ecNumber>
    </submittedName>
</protein>
<accession>A0ABW3ZL55</accession>
<proteinExistence type="predicted"/>